<feature type="transmembrane region" description="Helical" evidence="1">
    <location>
        <begin position="20"/>
        <end position="37"/>
    </location>
</feature>
<comment type="caution">
    <text evidence="2">The sequence shown here is derived from an EMBL/GenBank/DDBJ whole genome shotgun (WGS) entry which is preliminary data.</text>
</comment>
<keyword evidence="3" id="KW-1185">Reference proteome</keyword>
<keyword evidence="1" id="KW-0472">Membrane</keyword>
<feature type="transmembrane region" description="Helical" evidence="1">
    <location>
        <begin position="148"/>
        <end position="170"/>
    </location>
</feature>
<feature type="transmembrane region" description="Helical" evidence="1">
    <location>
        <begin position="84"/>
        <end position="106"/>
    </location>
</feature>
<dbReference type="Proteomes" id="UP000294830">
    <property type="component" value="Unassembled WGS sequence"/>
</dbReference>
<proteinExistence type="predicted"/>
<dbReference type="EMBL" id="SLWB01000001">
    <property type="protein sequence ID" value="TCN72974.1"/>
    <property type="molecule type" value="Genomic_DNA"/>
</dbReference>
<organism evidence="2 3">
    <name type="scientific">Acetobacteroides hydrogenigenes</name>
    <dbReference type="NCBI Taxonomy" id="979970"/>
    <lineage>
        <taxon>Bacteria</taxon>
        <taxon>Pseudomonadati</taxon>
        <taxon>Bacteroidota</taxon>
        <taxon>Bacteroidia</taxon>
        <taxon>Bacteroidales</taxon>
        <taxon>Rikenellaceae</taxon>
        <taxon>Acetobacteroides</taxon>
    </lineage>
</organism>
<protein>
    <recommendedName>
        <fullName evidence="4">ECF transporter S component</fullName>
    </recommendedName>
</protein>
<name>A0A4R2EV09_9BACT</name>
<evidence type="ECO:0008006" key="4">
    <source>
        <dbReference type="Google" id="ProtNLM"/>
    </source>
</evidence>
<gene>
    <name evidence="2" type="ORF">CLV25_101192</name>
</gene>
<dbReference type="RefSeq" id="WP_131837759.1">
    <property type="nucleotide sequence ID" value="NZ_SLWB01000001.1"/>
</dbReference>
<evidence type="ECO:0000313" key="3">
    <source>
        <dbReference type="Proteomes" id="UP000294830"/>
    </source>
</evidence>
<evidence type="ECO:0000313" key="2">
    <source>
        <dbReference type="EMBL" id="TCN72974.1"/>
    </source>
</evidence>
<feature type="transmembrane region" description="Helical" evidence="1">
    <location>
        <begin position="49"/>
        <end position="72"/>
    </location>
</feature>
<accession>A0A4R2EV09</accession>
<dbReference type="AlphaFoldDB" id="A0A4R2EV09"/>
<evidence type="ECO:0000256" key="1">
    <source>
        <dbReference type="SAM" id="Phobius"/>
    </source>
</evidence>
<feature type="transmembrane region" description="Helical" evidence="1">
    <location>
        <begin position="118"/>
        <end position="142"/>
    </location>
</feature>
<keyword evidence="1" id="KW-0812">Transmembrane</keyword>
<sequence>MLAFYIRKEKPYSLKDVEFYLYLLVFVLSYLLMKEVFSRLPEPFEYFYPQLVAVIVGTIFFGTTFGLVNAIIPPLLFYHFIGESSSFLILEITRETMAFVLTLLLLRKAAQTNFWNLLALIFIAEVVGMLSLLVAGSSFTLLLLQTTFLLPGMVFGSLLCLILLKVLGLIEKP</sequence>
<keyword evidence="1" id="KW-1133">Transmembrane helix</keyword>
<reference evidence="2 3" key="1">
    <citation type="submission" date="2019-03" db="EMBL/GenBank/DDBJ databases">
        <title>Genomic Encyclopedia of Archaeal and Bacterial Type Strains, Phase II (KMG-II): from individual species to whole genera.</title>
        <authorList>
            <person name="Goeker M."/>
        </authorList>
    </citation>
    <scope>NUCLEOTIDE SEQUENCE [LARGE SCALE GENOMIC DNA]</scope>
    <source>
        <strain evidence="2 3">RL-C</strain>
    </source>
</reference>